<keyword evidence="1 7" id="KW-0028">Amino-acid biosynthesis</keyword>
<comment type="caution">
    <text evidence="11">The sequence shown here is derived from an EMBL/GenBank/DDBJ whole genome shotgun (WGS) entry which is preliminary data.</text>
</comment>
<dbReference type="AlphaFoldDB" id="A0A7W8CWM9"/>
<dbReference type="Pfam" id="PF08544">
    <property type="entry name" value="GHMP_kinases_C"/>
    <property type="match status" value="1"/>
</dbReference>
<dbReference type="Proteomes" id="UP000539953">
    <property type="component" value="Unassembled WGS sequence"/>
</dbReference>
<evidence type="ECO:0000256" key="7">
    <source>
        <dbReference type="HAMAP-Rule" id="MF_00384"/>
    </source>
</evidence>
<dbReference type="SUPFAM" id="SSF55060">
    <property type="entry name" value="GHMP Kinase, C-terminal domain"/>
    <property type="match status" value="1"/>
</dbReference>
<dbReference type="NCBIfam" id="TIGR00191">
    <property type="entry name" value="thrB"/>
    <property type="match status" value="1"/>
</dbReference>
<dbReference type="GO" id="GO:0005737">
    <property type="term" value="C:cytoplasm"/>
    <property type="evidence" value="ECO:0007669"/>
    <property type="project" value="UniProtKB-SubCell"/>
</dbReference>
<keyword evidence="5 7" id="KW-0418">Kinase</keyword>
<dbReference type="InterPro" id="IPR036554">
    <property type="entry name" value="GHMP_kinase_C_sf"/>
</dbReference>
<dbReference type="UniPathway" id="UPA00050">
    <property type="reaction ID" value="UER00064"/>
</dbReference>
<evidence type="ECO:0000256" key="3">
    <source>
        <dbReference type="ARBA" id="ARBA00022697"/>
    </source>
</evidence>
<dbReference type="PRINTS" id="PR00958">
    <property type="entry name" value="HOMSERKINASE"/>
</dbReference>
<dbReference type="EMBL" id="JACHHK010000003">
    <property type="protein sequence ID" value="MBB5182946.1"/>
    <property type="molecule type" value="Genomic_DNA"/>
</dbReference>
<evidence type="ECO:0000256" key="6">
    <source>
        <dbReference type="ARBA" id="ARBA00022840"/>
    </source>
</evidence>
<evidence type="ECO:0000313" key="12">
    <source>
        <dbReference type="Proteomes" id="UP000539953"/>
    </source>
</evidence>
<evidence type="ECO:0000256" key="4">
    <source>
        <dbReference type="ARBA" id="ARBA00022741"/>
    </source>
</evidence>
<evidence type="ECO:0000259" key="10">
    <source>
        <dbReference type="Pfam" id="PF08544"/>
    </source>
</evidence>
<dbReference type="PANTHER" id="PTHR20861:SF1">
    <property type="entry name" value="HOMOSERINE KINASE"/>
    <property type="match status" value="1"/>
</dbReference>
<evidence type="ECO:0000256" key="1">
    <source>
        <dbReference type="ARBA" id="ARBA00022605"/>
    </source>
</evidence>
<dbReference type="EC" id="2.7.1.39" evidence="7 8"/>
<dbReference type="InterPro" id="IPR020568">
    <property type="entry name" value="Ribosomal_Su5_D2-typ_SF"/>
</dbReference>
<evidence type="ECO:0000259" key="9">
    <source>
        <dbReference type="Pfam" id="PF00288"/>
    </source>
</evidence>
<evidence type="ECO:0000256" key="5">
    <source>
        <dbReference type="ARBA" id="ARBA00022777"/>
    </source>
</evidence>
<keyword evidence="7" id="KW-0963">Cytoplasm</keyword>
<dbReference type="SUPFAM" id="SSF54211">
    <property type="entry name" value="Ribosomal protein S5 domain 2-like"/>
    <property type="match status" value="1"/>
</dbReference>
<dbReference type="Pfam" id="PF00288">
    <property type="entry name" value="GHMP_kinases_N"/>
    <property type="match status" value="1"/>
</dbReference>
<comment type="function">
    <text evidence="7">Catalyzes the ATP-dependent phosphorylation of L-homoserine to L-homoserine phosphate.</text>
</comment>
<feature type="domain" description="GHMP kinase C-terminal" evidence="10">
    <location>
        <begin position="203"/>
        <end position="268"/>
    </location>
</feature>
<keyword evidence="2 7" id="KW-0808">Transferase</keyword>
<accession>A0A7W8CWM9</accession>
<reference evidence="11 12" key="1">
    <citation type="submission" date="2020-08" db="EMBL/GenBank/DDBJ databases">
        <title>Genomic Encyclopedia of Type Strains, Phase IV (KMG-IV): sequencing the most valuable type-strain genomes for metagenomic binning, comparative biology and taxonomic classification.</title>
        <authorList>
            <person name="Goeker M."/>
        </authorList>
    </citation>
    <scope>NUCLEOTIDE SEQUENCE [LARGE SCALE GENOMIC DNA]</scope>
    <source>
        <strain evidence="11 12">DSM 25799</strain>
    </source>
</reference>
<keyword evidence="12" id="KW-1185">Reference proteome</keyword>
<comment type="catalytic activity">
    <reaction evidence="7">
        <text>L-homoserine + ATP = O-phospho-L-homoserine + ADP + H(+)</text>
        <dbReference type="Rhea" id="RHEA:13985"/>
        <dbReference type="ChEBI" id="CHEBI:15378"/>
        <dbReference type="ChEBI" id="CHEBI:30616"/>
        <dbReference type="ChEBI" id="CHEBI:57476"/>
        <dbReference type="ChEBI" id="CHEBI:57590"/>
        <dbReference type="ChEBI" id="CHEBI:456216"/>
        <dbReference type="EC" id="2.7.1.39"/>
    </reaction>
</comment>
<dbReference type="PIRSF" id="PIRSF000676">
    <property type="entry name" value="Homoser_kin"/>
    <property type="match status" value="1"/>
</dbReference>
<dbReference type="GO" id="GO:0009088">
    <property type="term" value="P:threonine biosynthetic process"/>
    <property type="evidence" value="ECO:0007669"/>
    <property type="project" value="UniProtKB-UniRule"/>
</dbReference>
<organism evidence="11 12">
    <name type="scientific">Catenisphaera adipataccumulans</name>
    <dbReference type="NCBI Taxonomy" id="700500"/>
    <lineage>
        <taxon>Bacteria</taxon>
        <taxon>Bacillati</taxon>
        <taxon>Bacillota</taxon>
        <taxon>Erysipelotrichia</taxon>
        <taxon>Erysipelotrichales</taxon>
        <taxon>Erysipelotrichaceae</taxon>
        <taxon>Catenisphaera</taxon>
    </lineage>
</organism>
<dbReference type="GO" id="GO:0005524">
    <property type="term" value="F:ATP binding"/>
    <property type="evidence" value="ECO:0007669"/>
    <property type="project" value="UniProtKB-UniRule"/>
</dbReference>
<proteinExistence type="inferred from homology"/>
<comment type="subcellular location">
    <subcellularLocation>
        <location evidence="7">Cytoplasm</location>
    </subcellularLocation>
</comment>
<dbReference type="InterPro" id="IPR013750">
    <property type="entry name" value="GHMP_kinase_C_dom"/>
</dbReference>
<keyword evidence="3 7" id="KW-0791">Threonine biosynthesis</keyword>
<dbReference type="Gene3D" id="3.30.70.890">
    <property type="entry name" value="GHMP kinase, C-terminal domain"/>
    <property type="match status" value="1"/>
</dbReference>
<gene>
    <name evidence="7" type="primary">thrB</name>
    <name evidence="11" type="ORF">HNQ47_000966</name>
</gene>
<comment type="similarity">
    <text evidence="7">Belongs to the GHMP kinase family. Homoserine kinase subfamily.</text>
</comment>
<sequence>MIKVTVPATSANCCVGFDCMGLALTWSSLFTFEESDTFHIEGVEPAYRNEHNLIVRAFRHAAEYLGKPMPTLSVKLETTIPFQRGLGSSATCVVAGIYAADLWYHAQLDRETITRLATEMEGHPDNAAPAVYGNLCISNQGDTLHTSVLPCADWKGLAMVPDYPVRTKEARKVLPASIPHQQASKQVAHAMMFVQALQTGRQDILLENAVDYLHQPYRKKLIKEFDAVHDLCTAAGVPMWISGSGSTMLAVSMSAAEIDHIKNEVETRFGITCRPVQIARKGASAVYE</sequence>
<dbReference type="GO" id="GO:0004413">
    <property type="term" value="F:homoserine kinase activity"/>
    <property type="evidence" value="ECO:0007669"/>
    <property type="project" value="UniProtKB-UniRule"/>
</dbReference>
<evidence type="ECO:0000313" key="11">
    <source>
        <dbReference type="EMBL" id="MBB5182946.1"/>
    </source>
</evidence>
<feature type="domain" description="GHMP kinase N-terminal" evidence="9">
    <location>
        <begin position="52"/>
        <end position="133"/>
    </location>
</feature>
<dbReference type="InterPro" id="IPR014721">
    <property type="entry name" value="Ribsml_uS5_D2-typ_fold_subgr"/>
</dbReference>
<dbReference type="PANTHER" id="PTHR20861">
    <property type="entry name" value="HOMOSERINE/4-DIPHOSPHOCYTIDYL-2-C-METHYL-D-ERYTHRITOL KINASE"/>
    <property type="match status" value="1"/>
</dbReference>
<dbReference type="InterPro" id="IPR006204">
    <property type="entry name" value="GHMP_kinase_N_dom"/>
</dbReference>
<name>A0A7W8CWM9_9FIRM</name>
<dbReference type="HAMAP" id="MF_00384">
    <property type="entry name" value="Homoser_kinase"/>
    <property type="match status" value="1"/>
</dbReference>
<dbReference type="RefSeq" id="WP_183328093.1">
    <property type="nucleotide sequence ID" value="NZ_JACHHK010000003.1"/>
</dbReference>
<dbReference type="Gene3D" id="3.30.230.10">
    <property type="match status" value="1"/>
</dbReference>
<evidence type="ECO:0000256" key="2">
    <source>
        <dbReference type="ARBA" id="ARBA00022679"/>
    </source>
</evidence>
<protein>
    <recommendedName>
        <fullName evidence="7 8">Homoserine kinase</fullName>
        <shortName evidence="7">HK</shortName>
        <shortName evidence="7">HSK</shortName>
        <ecNumber evidence="7 8">2.7.1.39</ecNumber>
    </recommendedName>
</protein>
<evidence type="ECO:0000256" key="8">
    <source>
        <dbReference type="NCBIfam" id="TIGR00191"/>
    </source>
</evidence>
<dbReference type="InterPro" id="IPR000870">
    <property type="entry name" value="Homoserine_kinase"/>
</dbReference>
<comment type="pathway">
    <text evidence="7">Amino-acid biosynthesis; L-threonine biosynthesis; L-threonine from L-aspartate: step 4/5.</text>
</comment>
<keyword evidence="4 7" id="KW-0547">Nucleotide-binding</keyword>
<feature type="binding site" evidence="7">
    <location>
        <begin position="81"/>
        <end position="91"/>
    </location>
    <ligand>
        <name>ATP</name>
        <dbReference type="ChEBI" id="CHEBI:30616"/>
    </ligand>
</feature>
<keyword evidence="6 7" id="KW-0067">ATP-binding</keyword>